<sequence length="130" mass="14797">MDGLRQKLESQGLKGVVYMVVNHQGEHSQRLHNMLAQRLTEPITLYKQEEQQPDVWQTLGGEKDDFFIYDRCGRLTHHISLPYTIIGQGHVESAIKDTYCKRICGECTHESTEIPEECKAKADAQPDAPS</sequence>
<accession>A0ACB7FBU2</accession>
<dbReference type="Proteomes" id="UP000805704">
    <property type="component" value="Chromosome 13"/>
</dbReference>
<name>A0ACB7FBU2_NIBAL</name>
<keyword evidence="2" id="KW-1185">Reference proteome</keyword>
<comment type="caution">
    <text evidence="1">The sequence shown here is derived from an EMBL/GenBank/DDBJ whole genome shotgun (WGS) entry which is preliminary data.</text>
</comment>
<proteinExistence type="predicted"/>
<protein>
    <submittedName>
        <fullName evidence="1">Selenoprotein Pa</fullName>
    </submittedName>
</protein>
<organism evidence="1 2">
    <name type="scientific">Nibea albiflora</name>
    <name type="common">Yellow drum</name>
    <name type="synonym">Corvina albiflora</name>
    <dbReference type="NCBI Taxonomy" id="240163"/>
    <lineage>
        <taxon>Eukaryota</taxon>
        <taxon>Metazoa</taxon>
        <taxon>Chordata</taxon>
        <taxon>Craniata</taxon>
        <taxon>Vertebrata</taxon>
        <taxon>Euteleostomi</taxon>
        <taxon>Actinopterygii</taxon>
        <taxon>Neopterygii</taxon>
        <taxon>Teleostei</taxon>
        <taxon>Neoteleostei</taxon>
        <taxon>Acanthomorphata</taxon>
        <taxon>Eupercaria</taxon>
        <taxon>Sciaenidae</taxon>
        <taxon>Nibea</taxon>
    </lineage>
</organism>
<evidence type="ECO:0000313" key="2">
    <source>
        <dbReference type="Proteomes" id="UP000805704"/>
    </source>
</evidence>
<gene>
    <name evidence="1" type="primary">SEPP1A</name>
    <name evidence="1" type="ORF">GBF38_004307</name>
</gene>
<evidence type="ECO:0000313" key="1">
    <source>
        <dbReference type="EMBL" id="KAG8011918.1"/>
    </source>
</evidence>
<feature type="non-terminal residue" evidence="1">
    <location>
        <position position="130"/>
    </location>
</feature>
<dbReference type="EMBL" id="CM024801">
    <property type="protein sequence ID" value="KAG8011918.1"/>
    <property type="molecule type" value="Genomic_DNA"/>
</dbReference>
<reference evidence="1" key="1">
    <citation type="submission" date="2020-04" db="EMBL/GenBank/DDBJ databases">
        <title>A chromosome-scale assembly and high-density genetic map of the yellow drum (Nibea albiflora) genome.</title>
        <authorList>
            <person name="Xu D."/>
            <person name="Zhang W."/>
            <person name="Chen R."/>
            <person name="Tan P."/>
            <person name="Wang L."/>
            <person name="Song H."/>
            <person name="Tian L."/>
            <person name="Zhu Q."/>
            <person name="Wang B."/>
        </authorList>
    </citation>
    <scope>NUCLEOTIDE SEQUENCE</scope>
    <source>
        <strain evidence="1">ZJHYS-2018</strain>
    </source>
</reference>